<evidence type="ECO:0000256" key="4">
    <source>
        <dbReference type="ARBA" id="ARBA00023018"/>
    </source>
</evidence>
<dbReference type="InterPro" id="IPR019323">
    <property type="entry name" value="ELKS/CAST"/>
</dbReference>
<evidence type="ECO:0000313" key="11">
    <source>
        <dbReference type="EMBL" id="KAG5681200.1"/>
    </source>
</evidence>
<evidence type="ECO:0000256" key="5">
    <source>
        <dbReference type="ARBA" id="ARBA00023054"/>
    </source>
</evidence>
<evidence type="ECO:0000256" key="6">
    <source>
        <dbReference type="ARBA" id="ARBA00023212"/>
    </source>
</evidence>
<keyword evidence="12" id="KW-1185">Reference proteome</keyword>
<comment type="caution">
    <text evidence="11">The sequence shown here is derived from an EMBL/GenBank/DDBJ whole genome shotgun (WGS) entry which is preliminary data.</text>
</comment>
<evidence type="ECO:0000256" key="2">
    <source>
        <dbReference type="ARBA" id="ARBA00022490"/>
    </source>
</evidence>
<organism evidence="11 12">
    <name type="scientific">Polypedilum vanderplanki</name>
    <name type="common">Sleeping chironomid midge</name>
    <dbReference type="NCBI Taxonomy" id="319348"/>
    <lineage>
        <taxon>Eukaryota</taxon>
        <taxon>Metazoa</taxon>
        <taxon>Ecdysozoa</taxon>
        <taxon>Arthropoda</taxon>
        <taxon>Hexapoda</taxon>
        <taxon>Insecta</taxon>
        <taxon>Pterygota</taxon>
        <taxon>Neoptera</taxon>
        <taxon>Endopterygota</taxon>
        <taxon>Diptera</taxon>
        <taxon>Nematocera</taxon>
        <taxon>Chironomoidea</taxon>
        <taxon>Chironomidae</taxon>
        <taxon>Chironominae</taxon>
        <taxon>Polypedilum</taxon>
        <taxon>Polypedilum</taxon>
    </lineage>
</organism>
<keyword evidence="3" id="KW-0597">Phosphoprotein</keyword>
<reference evidence="11" key="1">
    <citation type="submission" date="2021-03" db="EMBL/GenBank/DDBJ databases">
        <title>Chromosome level genome of the anhydrobiotic midge Polypedilum vanderplanki.</title>
        <authorList>
            <person name="Yoshida Y."/>
            <person name="Kikawada T."/>
            <person name="Gusev O."/>
        </authorList>
    </citation>
    <scope>NUCLEOTIDE SEQUENCE</scope>
    <source>
        <strain evidence="11">NIAS01</strain>
        <tissue evidence="11">Whole body or cell culture</tissue>
    </source>
</reference>
<keyword evidence="6" id="KW-0206">Cytoskeleton</keyword>
<sequence length="733" mass="84176">MSREAYNSLPNIGTHTRGSPGNRARRLTELPTVDKSPSRDFQKGSPLGHLKYSRFSRYGPYHSSLYYPHHSIAAMSSPYYHRDMEDPISPALPGHHRSRSASRPPVSHTMDYPRRYQSLDRGGFADPHDREFVPIREPRDRSRDRSLERGLYLEEELYGRSARQSPNPMMGPDRGYLGDLQYVNTDLQRELANLKKELELTNQKLSSSMHSIKTFWSPELKKERAMRKEESAKYSLINDQLKLLNNENQKQAMLVRQLEEELRMRMRQPSIEVQQQMETLYAENEHLTREIAILRDTIKELELRLETQKQTLLARDESIKKLLEMLQNKGMGKEEERAMFQQMQAMAQKQMFTSSYDRSNFYGGSTSAASASSQLIPPPSVAAASSSIYTPIQSLPPQPTTPAMIAPSSNLMTTNTSSYIGLNRMSPLPIRRYSYSGLPSSTSFADLNMNYDPNVMHRDSSITNLINETCQSISRSSNILNRQLSADMALSSASLTNLIDENIESDIIKYDLLNEITTTATHVPLKYTDTFYSHPRQLPNAIAPSYFNRNVSHVLSSDDYLLSKPIFSKNYVNPMSSSYISDDHHYNNFYNQTPLHYQHHSYTTPSHFHYHYSQPSHSRHHHHYASNPCLSSHSYHNVSSSYPPPSIHSNMNSAFNRNYNYQSNHQQAFSSSRPPSISSLNRYTALSNNYPNTFNAQPYYRTSSRLDLDNPKSSEIKRQVSFKFDVDQMSFDP</sequence>
<dbReference type="AlphaFoldDB" id="A0A9J6CH84"/>
<feature type="region of interest" description="Disordered" evidence="10">
    <location>
        <begin position="1"/>
        <end position="53"/>
    </location>
</feature>
<evidence type="ECO:0000256" key="8">
    <source>
        <dbReference type="ARBA" id="ARBA00034106"/>
    </source>
</evidence>
<dbReference type="EMBL" id="JADBJN010000001">
    <property type="protein sequence ID" value="KAG5681200.1"/>
    <property type="molecule type" value="Genomic_DNA"/>
</dbReference>
<dbReference type="Pfam" id="PF10174">
    <property type="entry name" value="Cast"/>
    <property type="match status" value="1"/>
</dbReference>
<dbReference type="GO" id="GO:0048167">
    <property type="term" value="P:regulation of synaptic plasticity"/>
    <property type="evidence" value="ECO:0007669"/>
    <property type="project" value="TreeGrafter"/>
</dbReference>
<protein>
    <recommendedName>
        <fullName evidence="13">ERC protein 2</fullName>
    </recommendedName>
</protein>
<dbReference type="GO" id="GO:0048788">
    <property type="term" value="C:cytoskeleton of presynaptic active zone"/>
    <property type="evidence" value="ECO:0007669"/>
    <property type="project" value="TreeGrafter"/>
</dbReference>
<evidence type="ECO:0000256" key="1">
    <source>
        <dbReference type="ARBA" id="ARBA00004245"/>
    </source>
</evidence>
<dbReference type="GO" id="GO:0007274">
    <property type="term" value="P:neuromuscular synaptic transmission"/>
    <property type="evidence" value="ECO:0007669"/>
    <property type="project" value="TreeGrafter"/>
</dbReference>
<dbReference type="Proteomes" id="UP001107558">
    <property type="component" value="Chromosome 1"/>
</dbReference>
<keyword evidence="4" id="KW-0770">Synapse</keyword>
<dbReference type="GO" id="GO:0030424">
    <property type="term" value="C:axon"/>
    <property type="evidence" value="ECO:0007669"/>
    <property type="project" value="UniProtKB-SubCell"/>
</dbReference>
<name>A0A9J6CH84_POLVA</name>
<evidence type="ECO:0000313" key="12">
    <source>
        <dbReference type="Proteomes" id="UP001107558"/>
    </source>
</evidence>
<evidence type="ECO:0000256" key="9">
    <source>
        <dbReference type="SAM" id="Coils"/>
    </source>
</evidence>
<proteinExistence type="predicted"/>
<feature type="compositionally biased region" description="Polar residues" evidence="10">
    <location>
        <begin position="8"/>
        <end position="19"/>
    </location>
</feature>
<comment type="subcellular location">
    <subcellularLocation>
        <location evidence="1">Cytoplasm</location>
        <location evidence="1">Cytoskeleton</location>
    </subcellularLocation>
    <subcellularLocation>
        <location evidence="8">Presynapse</location>
    </subcellularLocation>
</comment>
<gene>
    <name evidence="11" type="ORF">PVAND_010657</name>
</gene>
<evidence type="ECO:0000256" key="3">
    <source>
        <dbReference type="ARBA" id="ARBA00022553"/>
    </source>
</evidence>
<keyword evidence="5 9" id="KW-0175">Coiled coil</keyword>
<dbReference type="PANTHER" id="PTHR18861:SF0">
    <property type="entry name" value="BRUCHPILOT, ISOFORM J"/>
    <property type="match status" value="1"/>
</dbReference>
<feature type="coiled-coil region" evidence="9">
    <location>
        <begin position="177"/>
        <end position="311"/>
    </location>
</feature>
<dbReference type="OrthoDB" id="2019763at2759"/>
<keyword evidence="7" id="KW-0966">Cell projection</keyword>
<evidence type="ECO:0008006" key="13">
    <source>
        <dbReference type="Google" id="ProtNLM"/>
    </source>
</evidence>
<evidence type="ECO:0000256" key="7">
    <source>
        <dbReference type="ARBA" id="ARBA00023273"/>
    </source>
</evidence>
<keyword evidence="2" id="KW-0963">Cytoplasm</keyword>
<evidence type="ECO:0000256" key="10">
    <source>
        <dbReference type="SAM" id="MobiDB-lite"/>
    </source>
</evidence>
<dbReference type="PANTHER" id="PTHR18861">
    <property type="entry name" value="ELKS/RAB6-INTERACTING/CAST PROTEIN"/>
    <property type="match status" value="1"/>
</dbReference>
<accession>A0A9J6CH84</accession>
<dbReference type="GO" id="GO:0098882">
    <property type="term" value="F:structural constituent of presynaptic active zone"/>
    <property type="evidence" value="ECO:0007669"/>
    <property type="project" value="TreeGrafter"/>
</dbReference>